<organism evidence="1">
    <name type="scientific">marine sediment metagenome</name>
    <dbReference type="NCBI Taxonomy" id="412755"/>
    <lineage>
        <taxon>unclassified sequences</taxon>
        <taxon>metagenomes</taxon>
        <taxon>ecological metagenomes</taxon>
    </lineage>
</organism>
<reference evidence="1" key="1">
    <citation type="journal article" date="2014" name="Front. Microbiol.">
        <title>High frequency of phylogenetically diverse reductive dehalogenase-homologous genes in deep subseafloor sedimentary metagenomes.</title>
        <authorList>
            <person name="Kawai M."/>
            <person name="Futagami T."/>
            <person name="Toyoda A."/>
            <person name="Takaki Y."/>
            <person name="Nishi S."/>
            <person name="Hori S."/>
            <person name="Arai W."/>
            <person name="Tsubouchi T."/>
            <person name="Morono Y."/>
            <person name="Uchiyama I."/>
            <person name="Ito T."/>
            <person name="Fujiyama A."/>
            <person name="Inagaki F."/>
            <person name="Takami H."/>
        </authorList>
    </citation>
    <scope>NUCLEOTIDE SEQUENCE</scope>
    <source>
        <strain evidence="1">Expedition CK06-06</strain>
    </source>
</reference>
<protein>
    <submittedName>
        <fullName evidence="1">Uncharacterized protein</fullName>
    </submittedName>
</protein>
<name>X1RPC9_9ZZZZ</name>
<feature type="non-terminal residue" evidence="1">
    <location>
        <position position="1"/>
    </location>
</feature>
<evidence type="ECO:0000313" key="1">
    <source>
        <dbReference type="EMBL" id="GAI82592.1"/>
    </source>
</evidence>
<gene>
    <name evidence="1" type="ORF">S12H4_19260</name>
</gene>
<proteinExistence type="predicted"/>
<sequence>GETIHLSGYNQYIRSNANVCRRGEAIYDDAPIIYTLADQDPTLVIEPEVHENKCKLTFNTEMAWVNEDGAWLFINEGQPQNPQRNFFGGPYHGLKDKHGEEAEPITSPEWFTGQHAYGEGQRVWFRLRVQRADGRLSEPWTVSNLVVAGPIA</sequence>
<accession>X1RPC9</accession>
<dbReference type="EMBL" id="BARW01009610">
    <property type="protein sequence ID" value="GAI82592.1"/>
    <property type="molecule type" value="Genomic_DNA"/>
</dbReference>
<dbReference type="AlphaFoldDB" id="X1RPC9"/>
<comment type="caution">
    <text evidence="1">The sequence shown here is derived from an EMBL/GenBank/DDBJ whole genome shotgun (WGS) entry which is preliminary data.</text>
</comment>